<dbReference type="EMBL" id="JABFHI010000013">
    <property type="protein sequence ID" value="NOG32876.1"/>
    <property type="molecule type" value="Genomic_DNA"/>
</dbReference>
<sequence>MRDVDDDSGCGAVAPQAEGSVQLGIAAVKLYAADAITAAIGRRNTDGGQALRDLRSSNQRYLRTLCEPLGADVEAVSRMIERCIKDGEGAGVRAKPRKHQAKAA</sequence>
<accession>A0A7Y3TZ35</accession>
<organism evidence="1 2">
    <name type="scientific">Vreelandella azerica</name>
    <dbReference type="NCBI Taxonomy" id="2732867"/>
    <lineage>
        <taxon>Bacteria</taxon>
        <taxon>Pseudomonadati</taxon>
        <taxon>Pseudomonadota</taxon>
        <taxon>Gammaproteobacteria</taxon>
        <taxon>Oceanospirillales</taxon>
        <taxon>Halomonadaceae</taxon>
        <taxon>Vreelandella</taxon>
    </lineage>
</organism>
<name>A0A7Y3TZ35_9GAMM</name>
<reference evidence="1 2" key="2">
    <citation type="submission" date="2020-06" db="EMBL/GenBank/DDBJ databases">
        <title>Halomonas songnenensis sp. nov., a moderately halophilic bacterium isolated from saline and alkaline soils.</title>
        <authorList>
            <person name="Jiang J."/>
            <person name="Pan Y."/>
        </authorList>
    </citation>
    <scope>NUCLEOTIDE SEQUENCE [LARGE SCALE GENOMIC DNA]</scope>
    <source>
        <strain evidence="1 2">TBZ9</strain>
    </source>
</reference>
<dbReference type="Proteomes" id="UP000588806">
    <property type="component" value="Unassembled WGS sequence"/>
</dbReference>
<keyword evidence="2" id="KW-1185">Reference proteome</keyword>
<dbReference type="AlphaFoldDB" id="A0A7Y3TZ35"/>
<evidence type="ECO:0000313" key="2">
    <source>
        <dbReference type="Proteomes" id="UP000588806"/>
    </source>
</evidence>
<protein>
    <submittedName>
        <fullName evidence="1">Uncharacterized protein</fullName>
    </submittedName>
</protein>
<comment type="caution">
    <text evidence="1">The sequence shown here is derived from an EMBL/GenBank/DDBJ whole genome shotgun (WGS) entry which is preliminary data.</text>
</comment>
<gene>
    <name evidence="1" type="ORF">HLB35_15890</name>
</gene>
<proteinExistence type="predicted"/>
<dbReference type="RefSeq" id="WP_171703331.1">
    <property type="nucleotide sequence ID" value="NZ_JABFHI010000013.1"/>
</dbReference>
<reference evidence="1 2" key="1">
    <citation type="submission" date="2020-05" db="EMBL/GenBank/DDBJ databases">
        <authorList>
            <person name="Ruan W."/>
            <person name="Jeon C.O."/>
            <person name="Chun B.H."/>
        </authorList>
    </citation>
    <scope>NUCLEOTIDE SEQUENCE [LARGE SCALE GENOMIC DNA]</scope>
    <source>
        <strain evidence="1 2">TBZ9</strain>
    </source>
</reference>
<evidence type="ECO:0000313" key="1">
    <source>
        <dbReference type="EMBL" id="NOG32876.1"/>
    </source>
</evidence>